<dbReference type="InterPro" id="IPR036291">
    <property type="entry name" value="NAD(P)-bd_dom_sf"/>
</dbReference>
<evidence type="ECO:0000313" key="4">
    <source>
        <dbReference type="EMBL" id="MFD1292893.1"/>
    </source>
</evidence>
<sequence length="263" mass="28795">MNTNTALITGASSGIGKQFAIIHAKNGGDLILVARREDKLNELKKELEQLYKVTVLIIVKDLSNLSAPKEIYNEVKQQGVQINYLINNAGFGALGKFHEMDLDRQISMINLNVTALTTLTHLFLPDFIKNNSGKILNTSSTASFMPGPLQAVYFATKAYVTFFSNALSEELANTNVTVTNLMPGATESEFGATSGMEKTEIFKNTVTSYAVALDGYNGMLKGKIDVISGLTVGQKVMMAAIPFIPKKMMLKQVRKMQEVKNND</sequence>
<keyword evidence="2 4" id="KW-0560">Oxidoreductase</keyword>
<dbReference type="Pfam" id="PF00106">
    <property type="entry name" value="adh_short"/>
    <property type="match status" value="1"/>
</dbReference>
<dbReference type="EMBL" id="JBHTMV010000003">
    <property type="protein sequence ID" value="MFD1292893.1"/>
    <property type="molecule type" value="Genomic_DNA"/>
</dbReference>
<evidence type="ECO:0000313" key="5">
    <source>
        <dbReference type="Proteomes" id="UP001597241"/>
    </source>
</evidence>
<evidence type="ECO:0000256" key="3">
    <source>
        <dbReference type="RuleBase" id="RU000363"/>
    </source>
</evidence>
<dbReference type="Proteomes" id="UP001597241">
    <property type="component" value="Unassembled WGS sequence"/>
</dbReference>
<dbReference type="EC" id="1.-.-.-" evidence="4"/>
<evidence type="ECO:0000256" key="2">
    <source>
        <dbReference type="ARBA" id="ARBA00023002"/>
    </source>
</evidence>
<organism evidence="4 5">
    <name type="scientific">Lutibacter holmesii</name>
    <dbReference type="NCBI Taxonomy" id="1137985"/>
    <lineage>
        <taxon>Bacteria</taxon>
        <taxon>Pseudomonadati</taxon>
        <taxon>Bacteroidota</taxon>
        <taxon>Flavobacteriia</taxon>
        <taxon>Flavobacteriales</taxon>
        <taxon>Flavobacteriaceae</taxon>
        <taxon>Lutibacter</taxon>
    </lineage>
</organism>
<dbReference type="PANTHER" id="PTHR42901">
    <property type="entry name" value="ALCOHOL DEHYDROGENASE"/>
    <property type="match status" value="1"/>
</dbReference>
<dbReference type="PRINTS" id="PR00081">
    <property type="entry name" value="GDHRDH"/>
</dbReference>
<reference evidence="5" key="1">
    <citation type="journal article" date="2019" name="Int. J. Syst. Evol. Microbiol.">
        <title>The Global Catalogue of Microorganisms (GCM) 10K type strain sequencing project: providing services to taxonomists for standard genome sequencing and annotation.</title>
        <authorList>
            <consortium name="The Broad Institute Genomics Platform"/>
            <consortium name="The Broad Institute Genome Sequencing Center for Infectious Disease"/>
            <person name="Wu L."/>
            <person name="Ma J."/>
        </authorList>
    </citation>
    <scope>NUCLEOTIDE SEQUENCE [LARGE SCALE GENOMIC DNA]</scope>
    <source>
        <strain evidence="5">CCUG 62221</strain>
    </source>
</reference>
<dbReference type="RefSeq" id="WP_386807785.1">
    <property type="nucleotide sequence ID" value="NZ_JBHTMV010000003.1"/>
</dbReference>
<dbReference type="PANTHER" id="PTHR42901:SF1">
    <property type="entry name" value="ALCOHOL DEHYDROGENASE"/>
    <property type="match status" value="1"/>
</dbReference>
<dbReference type="PIRSF" id="PIRSF000126">
    <property type="entry name" value="11-beta-HSD1"/>
    <property type="match status" value="1"/>
</dbReference>
<protein>
    <submittedName>
        <fullName evidence="4">SDR family NAD(P)-dependent oxidoreductase</fullName>
        <ecNumber evidence="4">1.-.-.-</ecNumber>
    </submittedName>
</protein>
<dbReference type="Gene3D" id="3.40.50.720">
    <property type="entry name" value="NAD(P)-binding Rossmann-like Domain"/>
    <property type="match status" value="1"/>
</dbReference>
<accession>A0ABW3WL81</accession>
<dbReference type="GO" id="GO:0016491">
    <property type="term" value="F:oxidoreductase activity"/>
    <property type="evidence" value="ECO:0007669"/>
    <property type="project" value="UniProtKB-KW"/>
</dbReference>
<proteinExistence type="inferred from homology"/>
<dbReference type="PRINTS" id="PR00080">
    <property type="entry name" value="SDRFAMILY"/>
</dbReference>
<keyword evidence="5" id="KW-1185">Reference proteome</keyword>
<name>A0ABW3WL81_9FLAO</name>
<dbReference type="SUPFAM" id="SSF51735">
    <property type="entry name" value="NAD(P)-binding Rossmann-fold domains"/>
    <property type="match status" value="1"/>
</dbReference>
<dbReference type="InterPro" id="IPR002347">
    <property type="entry name" value="SDR_fam"/>
</dbReference>
<evidence type="ECO:0000256" key="1">
    <source>
        <dbReference type="ARBA" id="ARBA00006484"/>
    </source>
</evidence>
<comment type="similarity">
    <text evidence="1 3">Belongs to the short-chain dehydrogenases/reductases (SDR) family.</text>
</comment>
<comment type="caution">
    <text evidence="4">The sequence shown here is derived from an EMBL/GenBank/DDBJ whole genome shotgun (WGS) entry which is preliminary data.</text>
</comment>
<gene>
    <name evidence="4" type="ORF">ACFQ5N_03500</name>
</gene>